<dbReference type="EC" id="3.4.13.19" evidence="2"/>
<evidence type="ECO:0000313" key="3">
    <source>
        <dbReference type="EMBL" id="KAA8645295.1"/>
    </source>
</evidence>
<dbReference type="CDD" id="cd01301">
    <property type="entry name" value="rDP_like"/>
    <property type="match status" value="1"/>
</dbReference>
<keyword evidence="2" id="KW-0645">Protease</keyword>
<reference evidence="3 4" key="1">
    <citation type="submission" date="2019-08" db="EMBL/GenBank/DDBJ databases">
        <title>The genome sequence of a newly discovered highly antifungal drug resistant Aspergillus species, Aspergillus tanneri NIH 1004.</title>
        <authorList>
            <person name="Mounaud S."/>
            <person name="Singh I."/>
            <person name="Joardar V."/>
            <person name="Pakala S."/>
            <person name="Pakala S."/>
            <person name="Venepally P."/>
            <person name="Chung J.K."/>
            <person name="Losada L."/>
            <person name="Nierman W.C."/>
        </authorList>
    </citation>
    <scope>NUCLEOTIDE SEQUENCE [LARGE SCALE GENOMIC DNA]</scope>
    <source>
        <strain evidence="3 4">NIH1004</strain>
    </source>
</reference>
<dbReference type="VEuPathDB" id="FungiDB:EYZ11_003678"/>
<dbReference type="AlphaFoldDB" id="A0A5M9ME94"/>
<comment type="catalytic activity">
    <reaction evidence="2">
        <text>an L-aminoacyl-L-amino acid + H2O = 2 an L-alpha-amino acid</text>
        <dbReference type="Rhea" id="RHEA:48940"/>
        <dbReference type="ChEBI" id="CHEBI:15377"/>
        <dbReference type="ChEBI" id="CHEBI:59869"/>
        <dbReference type="ChEBI" id="CHEBI:77460"/>
        <dbReference type="EC" id="3.4.13.19"/>
    </reaction>
</comment>
<keyword evidence="2" id="KW-0479">Metal-binding</keyword>
<accession>A0A5M9ME94</accession>
<comment type="similarity">
    <text evidence="2">Belongs to the metallo-dependent hydrolases superfamily. Peptidase M19 family.</text>
</comment>
<dbReference type="Gene3D" id="3.20.20.140">
    <property type="entry name" value="Metal-dependent hydrolases"/>
    <property type="match status" value="1"/>
</dbReference>
<dbReference type="PROSITE" id="PS51365">
    <property type="entry name" value="RENAL_DIPEPTIDASE_2"/>
    <property type="match status" value="1"/>
</dbReference>
<comment type="caution">
    <text evidence="3">The sequence shown here is derived from an EMBL/GenBank/DDBJ whole genome shotgun (WGS) entry which is preliminary data.</text>
</comment>
<protein>
    <recommendedName>
        <fullName evidence="2">Dipeptidase</fullName>
        <ecNumber evidence="2">3.4.13.19</ecNumber>
    </recommendedName>
</protein>
<keyword evidence="2" id="KW-0862">Zinc</keyword>
<dbReference type="InterPro" id="IPR032466">
    <property type="entry name" value="Metal_Hydrolase"/>
</dbReference>
<dbReference type="EMBL" id="QUQM01000007">
    <property type="protein sequence ID" value="KAA8645295.1"/>
    <property type="molecule type" value="Genomic_DNA"/>
</dbReference>
<dbReference type="SUPFAM" id="SSF51556">
    <property type="entry name" value="Metallo-dependent hydrolases"/>
    <property type="match status" value="1"/>
</dbReference>
<gene>
    <name evidence="3" type="ORF">ATNIH1004_006714</name>
</gene>
<dbReference type="RefSeq" id="XP_033424656.1">
    <property type="nucleotide sequence ID" value="XM_033571341.1"/>
</dbReference>
<evidence type="ECO:0000313" key="4">
    <source>
        <dbReference type="Proteomes" id="UP000324241"/>
    </source>
</evidence>
<dbReference type="GeneID" id="54329416"/>
<comment type="cofactor">
    <cofactor evidence="2">
        <name>Zn(2+)</name>
        <dbReference type="ChEBI" id="CHEBI:29105"/>
    </cofactor>
</comment>
<evidence type="ECO:0000256" key="2">
    <source>
        <dbReference type="RuleBase" id="RU341113"/>
    </source>
</evidence>
<dbReference type="Proteomes" id="UP000324241">
    <property type="component" value="Unassembled WGS sequence"/>
</dbReference>
<proteinExistence type="inferred from homology"/>
<keyword evidence="2" id="KW-0482">Metalloprotease</keyword>
<keyword evidence="2" id="KW-0378">Hydrolase</keyword>
<name>A0A5M9ME94_9EURO</name>
<dbReference type="Pfam" id="PF01244">
    <property type="entry name" value="Peptidase_M19"/>
    <property type="match status" value="1"/>
</dbReference>
<keyword evidence="1 2" id="KW-0224">Dipeptidase</keyword>
<sequence length="379" mass="42379">MDILQEVPLIDGHNDFPYILRGWYGMNIHDPSFNIEEMPIGQTDLSRLEKGCIGGQFWSAFVPCPKENVDETKLAVLRDTLQQIDLIHQLIQQNPRRLAFGIDSASVWRAFHSRRISCLIGVEGLHQIGGSFSVLRLFHRMGVRYITLCHDCHNEFVDSSTPPTPLHYGLSKRGEDMVKEMNRIGMIIDISHTSRDAQRQVLRVSKAPVIFSHSSCYALQPHPRNVTDDVLEALKLNNGVIMICFLPSLSGMLKAGHQTSANVQTVAAHVMYVGEKIGYEYVGIGSDFDGMLEGPAGLDDVSTFPKLVAELVANGISEADVKRIIGLNILRVLDEVGHYTAREECLPATGYGLWDEVQEIWTDVQRAMLIRKGSERRGN</sequence>
<evidence type="ECO:0000256" key="1">
    <source>
        <dbReference type="ARBA" id="ARBA00022997"/>
    </source>
</evidence>
<dbReference type="PANTHER" id="PTHR10443:SF12">
    <property type="entry name" value="DIPEPTIDASE"/>
    <property type="match status" value="1"/>
</dbReference>
<organism evidence="3 4">
    <name type="scientific">Aspergillus tanneri</name>
    <dbReference type="NCBI Taxonomy" id="1220188"/>
    <lineage>
        <taxon>Eukaryota</taxon>
        <taxon>Fungi</taxon>
        <taxon>Dikarya</taxon>
        <taxon>Ascomycota</taxon>
        <taxon>Pezizomycotina</taxon>
        <taxon>Eurotiomycetes</taxon>
        <taxon>Eurotiomycetidae</taxon>
        <taxon>Eurotiales</taxon>
        <taxon>Aspergillaceae</taxon>
        <taxon>Aspergillus</taxon>
        <taxon>Aspergillus subgen. Circumdati</taxon>
    </lineage>
</organism>
<dbReference type="GO" id="GO:0006508">
    <property type="term" value="P:proteolysis"/>
    <property type="evidence" value="ECO:0007669"/>
    <property type="project" value="UniProtKB-KW"/>
</dbReference>
<dbReference type="PANTHER" id="PTHR10443">
    <property type="entry name" value="MICROSOMAL DIPEPTIDASE"/>
    <property type="match status" value="1"/>
</dbReference>
<dbReference type="InterPro" id="IPR008257">
    <property type="entry name" value="Pept_M19"/>
</dbReference>
<dbReference type="GO" id="GO:0070573">
    <property type="term" value="F:metallodipeptidase activity"/>
    <property type="evidence" value="ECO:0007669"/>
    <property type="project" value="InterPro"/>
</dbReference>
<dbReference type="OrthoDB" id="445695at2759"/>
<dbReference type="GO" id="GO:0046872">
    <property type="term" value="F:metal ion binding"/>
    <property type="evidence" value="ECO:0007669"/>
    <property type="project" value="UniProtKB-UniRule"/>
</dbReference>